<dbReference type="FunFam" id="3.40.50.720:FF:000084">
    <property type="entry name" value="Short-chain dehydrogenase reductase"/>
    <property type="match status" value="1"/>
</dbReference>
<dbReference type="PRINTS" id="PR00081">
    <property type="entry name" value="GDHRDH"/>
</dbReference>
<reference evidence="4 5" key="1">
    <citation type="submission" date="2016-10" db="EMBL/GenBank/DDBJ databases">
        <authorList>
            <person name="de Groot N.N."/>
        </authorList>
    </citation>
    <scope>NUCLEOTIDE SEQUENCE [LARGE SCALE GENOMIC DNA]</scope>
    <source>
        <strain evidence="4 5">JCM 11308</strain>
    </source>
</reference>
<evidence type="ECO:0000256" key="1">
    <source>
        <dbReference type="ARBA" id="ARBA00006484"/>
    </source>
</evidence>
<comment type="similarity">
    <text evidence="1">Belongs to the short-chain dehydrogenases/reductases (SDR) family.</text>
</comment>
<dbReference type="Pfam" id="PF13561">
    <property type="entry name" value="adh_short_C2"/>
    <property type="match status" value="1"/>
</dbReference>
<dbReference type="NCBIfam" id="NF009466">
    <property type="entry name" value="PRK12826.1-2"/>
    <property type="match status" value="1"/>
</dbReference>
<dbReference type="InterPro" id="IPR002347">
    <property type="entry name" value="SDR_fam"/>
</dbReference>
<protein>
    <submittedName>
        <fullName evidence="4">3alpha(Or 20beta)-hydroxysteroid dehydrogenase</fullName>
    </submittedName>
</protein>
<sequence>MKTEVSDRAFDGRVAVVTGAGSGMGRVEALALAAKGATVWVADISAESGSAVAREIEAAGGSARFVELDVTDPAAWARFVDEVEQRDGRLDGLVNNAGVSHRFGILDTTDEDWRRVMDVNLSSVFYGMRALAPLMARAGGGSIVNVSSISGLLGYFAAGYAASKWGVRGLSKTAALEFADLGIRVNSIHPGLVETPLLNSGSSAFVEESLRGVPAGRVADPNEIADTVLFLLSDSSTYITGTEIVVDGGLTSGGIYHRILSDLRERGDA</sequence>
<feature type="domain" description="Ketoreductase" evidence="3">
    <location>
        <begin position="13"/>
        <end position="184"/>
    </location>
</feature>
<accession>A0A1G6S7X4</accession>
<dbReference type="SMART" id="SM00822">
    <property type="entry name" value="PKS_KR"/>
    <property type="match status" value="1"/>
</dbReference>
<evidence type="ECO:0000256" key="2">
    <source>
        <dbReference type="ARBA" id="ARBA00023002"/>
    </source>
</evidence>
<dbReference type="InterPro" id="IPR020904">
    <property type="entry name" value="Sc_DH/Rdtase_CS"/>
</dbReference>
<dbReference type="SUPFAM" id="SSF51735">
    <property type="entry name" value="NAD(P)-binding Rossmann-fold domains"/>
    <property type="match status" value="1"/>
</dbReference>
<dbReference type="RefSeq" id="WP_072843480.1">
    <property type="nucleotide sequence ID" value="NZ_FNAB01000003.1"/>
</dbReference>
<dbReference type="NCBIfam" id="NF005559">
    <property type="entry name" value="PRK07231.1"/>
    <property type="match status" value="1"/>
</dbReference>
<name>A0A1G6S7X4_9NOCA</name>
<gene>
    <name evidence="4" type="ORF">SAMN05444580_10322</name>
</gene>
<dbReference type="Gene3D" id="3.40.50.720">
    <property type="entry name" value="NAD(P)-binding Rossmann-like Domain"/>
    <property type="match status" value="1"/>
</dbReference>
<dbReference type="AlphaFoldDB" id="A0A1G6S7X4"/>
<dbReference type="InterPro" id="IPR036291">
    <property type="entry name" value="NAD(P)-bd_dom_sf"/>
</dbReference>
<dbReference type="PANTHER" id="PTHR42760:SF133">
    <property type="entry name" value="3-OXOACYL-[ACYL-CARRIER-PROTEIN] REDUCTASE"/>
    <property type="match status" value="1"/>
</dbReference>
<evidence type="ECO:0000313" key="5">
    <source>
        <dbReference type="Proteomes" id="UP000199417"/>
    </source>
</evidence>
<dbReference type="PANTHER" id="PTHR42760">
    <property type="entry name" value="SHORT-CHAIN DEHYDROGENASES/REDUCTASES FAMILY MEMBER"/>
    <property type="match status" value="1"/>
</dbReference>
<organism evidence="4 5">
    <name type="scientific">Rhodococcus tukisamuensis</name>
    <dbReference type="NCBI Taxonomy" id="168276"/>
    <lineage>
        <taxon>Bacteria</taxon>
        <taxon>Bacillati</taxon>
        <taxon>Actinomycetota</taxon>
        <taxon>Actinomycetes</taxon>
        <taxon>Mycobacteriales</taxon>
        <taxon>Nocardiaceae</taxon>
        <taxon>Rhodococcus</taxon>
    </lineage>
</organism>
<keyword evidence="5" id="KW-1185">Reference proteome</keyword>
<dbReference type="Proteomes" id="UP000199417">
    <property type="component" value="Unassembled WGS sequence"/>
</dbReference>
<dbReference type="GO" id="GO:0016616">
    <property type="term" value="F:oxidoreductase activity, acting on the CH-OH group of donors, NAD or NADP as acceptor"/>
    <property type="evidence" value="ECO:0007669"/>
    <property type="project" value="UniProtKB-ARBA"/>
</dbReference>
<dbReference type="PROSITE" id="PS00061">
    <property type="entry name" value="ADH_SHORT"/>
    <property type="match status" value="1"/>
</dbReference>
<proteinExistence type="inferred from homology"/>
<dbReference type="EMBL" id="FNAB01000003">
    <property type="protein sequence ID" value="SDD12296.1"/>
    <property type="molecule type" value="Genomic_DNA"/>
</dbReference>
<dbReference type="STRING" id="168276.SAMN05444580_10322"/>
<dbReference type="InterPro" id="IPR057326">
    <property type="entry name" value="KR_dom"/>
</dbReference>
<evidence type="ECO:0000259" key="3">
    <source>
        <dbReference type="SMART" id="SM00822"/>
    </source>
</evidence>
<keyword evidence="2" id="KW-0560">Oxidoreductase</keyword>
<evidence type="ECO:0000313" key="4">
    <source>
        <dbReference type="EMBL" id="SDD12296.1"/>
    </source>
</evidence>
<dbReference type="PRINTS" id="PR00080">
    <property type="entry name" value="SDRFAMILY"/>
</dbReference>